<dbReference type="Pfam" id="PF23286">
    <property type="entry name" value="LRR_13"/>
    <property type="match status" value="1"/>
</dbReference>
<dbReference type="PANTHER" id="PTHR11017">
    <property type="entry name" value="LEUCINE-RICH REPEAT-CONTAINING PROTEIN"/>
    <property type="match status" value="1"/>
</dbReference>
<accession>A0A151RU08</accession>
<dbReference type="SUPFAM" id="SSF46785">
    <property type="entry name" value="Winged helix' DNA-binding domain"/>
    <property type="match status" value="1"/>
</dbReference>
<dbReference type="InterPro" id="IPR032675">
    <property type="entry name" value="LRR_dom_sf"/>
</dbReference>
<name>A0A151RU08_CAJCA</name>
<dbReference type="Gramene" id="C.cajan_28892.t">
    <property type="protein sequence ID" value="C.cajan_28892.t"/>
    <property type="gene ID" value="C.cajan_28892"/>
</dbReference>
<dbReference type="InterPro" id="IPR036390">
    <property type="entry name" value="WH_DNA-bd_sf"/>
</dbReference>
<keyword evidence="6" id="KW-1185">Reference proteome</keyword>
<dbReference type="GO" id="GO:0007165">
    <property type="term" value="P:signal transduction"/>
    <property type="evidence" value="ECO:0007669"/>
    <property type="project" value="InterPro"/>
</dbReference>
<dbReference type="FunFam" id="3.40.50.10140:FF:000007">
    <property type="entry name" value="Disease resistance protein (TIR-NBS-LRR class)"/>
    <property type="match status" value="1"/>
</dbReference>
<dbReference type="SMART" id="SM00255">
    <property type="entry name" value="TIR"/>
    <property type="match status" value="1"/>
</dbReference>
<evidence type="ECO:0000256" key="2">
    <source>
        <dbReference type="ARBA" id="ARBA00022821"/>
    </source>
</evidence>
<protein>
    <submittedName>
        <fullName evidence="5">TMV resistance protein N</fullName>
    </submittedName>
</protein>
<dbReference type="Gene3D" id="3.80.10.10">
    <property type="entry name" value="Ribonuclease Inhibitor"/>
    <property type="match status" value="2"/>
</dbReference>
<dbReference type="Proteomes" id="UP000075243">
    <property type="component" value="Unassembled WGS sequence"/>
</dbReference>
<dbReference type="InterPro" id="IPR035897">
    <property type="entry name" value="Toll_tir_struct_dom_sf"/>
</dbReference>
<dbReference type="InterPro" id="IPR000157">
    <property type="entry name" value="TIR_dom"/>
</dbReference>
<dbReference type="InterPro" id="IPR044974">
    <property type="entry name" value="Disease_R_plants"/>
</dbReference>
<dbReference type="Gene3D" id="3.40.50.10140">
    <property type="entry name" value="Toll/interleukin-1 receptor homology (TIR) domain"/>
    <property type="match status" value="1"/>
</dbReference>
<evidence type="ECO:0000313" key="6">
    <source>
        <dbReference type="Proteomes" id="UP000075243"/>
    </source>
</evidence>
<reference evidence="5" key="1">
    <citation type="journal article" date="2012" name="Nat. Biotechnol.">
        <title>Draft genome sequence of pigeonpea (Cajanus cajan), an orphan legume crop of resource-poor farmers.</title>
        <authorList>
            <person name="Varshney R.K."/>
            <person name="Chen W."/>
            <person name="Li Y."/>
            <person name="Bharti A.K."/>
            <person name="Saxena R.K."/>
            <person name="Schlueter J.A."/>
            <person name="Donoghue M.T."/>
            <person name="Azam S."/>
            <person name="Fan G."/>
            <person name="Whaley A.M."/>
            <person name="Farmer A.D."/>
            <person name="Sheridan J."/>
            <person name="Iwata A."/>
            <person name="Tuteja R."/>
            <person name="Penmetsa R.V."/>
            <person name="Wu W."/>
            <person name="Upadhyaya H.D."/>
            <person name="Yang S.P."/>
            <person name="Shah T."/>
            <person name="Saxena K.B."/>
            <person name="Michael T."/>
            <person name="McCombie W.R."/>
            <person name="Yang B."/>
            <person name="Zhang G."/>
            <person name="Yang H."/>
            <person name="Wang J."/>
            <person name="Spillane C."/>
            <person name="Cook D.R."/>
            <person name="May G.D."/>
            <person name="Xu X."/>
            <person name="Jackson S.A."/>
        </authorList>
    </citation>
    <scope>NUCLEOTIDE SEQUENCE [LARGE SCALE GENOMIC DNA]</scope>
</reference>
<evidence type="ECO:0000256" key="1">
    <source>
        <dbReference type="ARBA" id="ARBA00022737"/>
    </source>
</evidence>
<dbReference type="SUPFAM" id="SSF52200">
    <property type="entry name" value="Toll/Interleukin receptor TIR domain"/>
    <property type="match status" value="1"/>
</dbReference>
<dbReference type="InterPro" id="IPR058546">
    <property type="entry name" value="RPS4B/Roq1-like_LRR"/>
</dbReference>
<feature type="domain" description="TIR" evidence="4">
    <location>
        <begin position="12"/>
        <end position="178"/>
    </location>
</feature>
<dbReference type="GO" id="GO:0006952">
    <property type="term" value="P:defense response"/>
    <property type="evidence" value="ECO:0007669"/>
    <property type="project" value="UniProtKB-KW"/>
</dbReference>
<dbReference type="SUPFAM" id="SSF52058">
    <property type="entry name" value="L domain-like"/>
    <property type="match status" value="1"/>
</dbReference>
<gene>
    <name evidence="5" type="ORF">KK1_032418</name>
</gene>
<proteinExistence type="predicted"/>
<dbReference type="InterPro" id="IPR058192">
    <property type="entry name" value="WHD_ROQ1-like"/>
</dbReference>
<dbReference type="EMBL" id="KQ483571">
    <property type="protein sequence ID" value="KYP46034.1"/>
    <property type="molecule type" value="Genomic_DNA"/>
</dbReference>
<dbReference type="PROSITE" id="PS50104">
    <property type="entry name" value="TIR"/>
    <property type="match status" value="1"/>
</dbReference>
<dbReference type="Pfam" id="PF23282">
    <property type="entry name" value="WHD_ROQ1"/>
    <property type="match status" value="1"/>
</dbReference>
<evidence type="ECO:0000259" key="4">
    <source>
        <dbReference type="PROSITE" id="PS50104"/>
    </source>
</evidence>
<organism evidence="5 6">
    <name type="scientific">Cajanus cajan</name>
    <name type="common">Pigeon pea</name>
    <name type="synonym">Cajanus indicus</name>
    <dbReference type="NCBI Taxonomy" id="3821"/>
    <lineage>
        <taxon>Eukaryota</taxon>
        <taxon>Viridiplantae</taxon>
        <taxon>Streptophyta</taxon>
        <taxon>Embryophyta</taxon>
        <taxon>Tracheophyta</taxon>
        <taxon>Spermatophyta</taxon>
        <taxon>Magnoliopsida</taxon>
        <taxon>eudicotyledons</taxon>
        <taxon>Gunneridae</taxon>
        <taxon>Pentapetalae</taxon>
        <taxon>rosids</taxon>
        <taxon>fabids</taxon>
        <taxon>Fabales</taxon>
        <taxon>Fabaceae</taxon>
        <taxon>Papilionoideae</taxon>
        <taxon>50 kb inversion clade</taxon>
        <taxon>NPAAA clade</taxon>
        <taxon>indigoferoid/millettioid clade</taxon>
        <taxon>Phaseoleae</taxon>
        <taxon>Cajanus</taxon>
    </lineage>
</organism>
<evidence type="ECO:0000256" key="3">
    <source>
        <dbReference type="ARBA" id="ARBA00023027"/>
    </source>
</evidence>
<evidence type="ECO:0000313" key="5">
    <source>
        <dbReference type="EMBL" id="KYP46034.1"/>
    </source>
</evidence>
<keyword evidence="2" id="KW-0611">Plant defense</keyword>
<dbReference type="AlphaFoldDB" id="A0A151RU08"/>
<dbReference type="PANTHER" id="PTHR11017:SF587">
    <property type="entry name" value="NB-ARC DOMAIN PROTEIN"/>
    <property type="match status" value="1"/>
</dbReference>
<dbReference type="Pfam" id="PF01582">
    <property type="entry name" value="TIR"/>
    <property type="match status" value="1"/>
</dbReference>
<keyword evidence="3" id="KW-0520">NAD</keyword>
<sequence>MANQVDVSESHCSYQVFLSFRGKDTRHTFTYHLYDALRRKGIMTIMDDEELKVGDQLAPVLLKAIEESRISIVVFSENYAESSWCLDELVKIHDCIKSKEQHVWPIFYKVDPSDVRYQKGSYAEAMTKHESRFGKDSENVHKWRLALTYIANLKGEHLKSEVGAHPDRKFCSSSMKKIFFLDIACFFKGQKLEYVKGVLHACNFDSGDGITTLINKSLLSIHNNHLEMHDLIHDMGKEIVKEEAWNEAGERNRFWHHEDVLQVLAHNNGSSKIQGIMLDPPQREEINCINVVFEKMQNLRILIVRNTSFSQVPSFLPNNLRLLDWKHYPSQSFPSNFHPRKIWAFNLRGSPILELENSFQRFQNLTYMNISYCHMVITKFQNVSGPNNLRELRLDGCKKLVSIHESVGHLTNLLFLSASECIQLQSFVPTIYLPSLEYLCFNFCRKLSHLPEIMEIMDKPLKIDMIYTSIEELPESIKNLIGLNYLDITGCKGLQHLPSSLFMLPNFVTLKIRECCQLGVSFRRIRASHSTCSKLETLHFGNADLLNEDVHRIIHNFPNLKDLNVSENKFVSFPTSIIECNKLTRLDVRFCAKLQELPELPLSVEEVDASFCNSLTWETSNMLWTQVYQHYFSLYIFHN</sequence>
<keyword evidence="1" id="KW-0677">Repeat</keyword>